<sequence length="72" mass="8014">MQPRANVTLQSKNGDSMNLLHPQSEQTKLSSSESNTTSHSPPPTSQNPEYLQSSSRIFLFSVLPSPKREPPY</sequence>
<proteinExistence type="predicted"/>
<protein>
    <submittedName>
        <fullName evidence="2">Uncharacterized protein</fullName>
    </submittedName>
</protein>
<feature type="region of interest" description="Disordered" evidence="1">
    <location>
        <begin position="1"/>
        <end position="52"/>
    </location>
</feature>
<evidence type="ECO:0000313" key="2">
    <source>
        <dbReference type="EMBL" id="KJB15087.1"/>
    </source>
</evidence>
<feature type="compositionally biased region" description="Polar residues" evidence="1">
    <location>
        <begin position="1"/>
        <end position="29"/>
    </location>
</feature>
<name>A0A0D2MBP8_GOSRA</name>
<gene>
    <name evidence="2" type="ORF">B456_002G159300</name>
</gene>
<dbReference type="AlphaFoldDB" id="A0A0D2MBP8"/>
<dbReference type="Gramene" id="KJB15087">
    <property type="protein sequence ID" value="KJB15087"/>
    <property type="gene ID" value="B456_002G159300"/>
</dbReference>
<organism evidence="2 3">
    <name type="scientific">Gossypium raimondii</name>
    <name type="common">Peruvian cotton</name>
    <name type="synonym">Gossypium klotzschianum subsp. raimondii</name>
    <dbReference type="NCBI Taxonomy" id="29730"/>
    <lineage>
        <taxon>Eukaryota</taxon>
        <taxon>Viridiplantae</taxon>
        <taxon>Streptophyta</taxon>
        <taxon>Embryophyta</taxon>
        <taxon>Tracheophyta</taxon>
        <taxon>Spermatophyta</taxon>
        <taxon>Magnoliopsida</taxon>
        <taxon>eudicotyledons</taxon>
        <taxon>Gunneridae</taxon>
        <taxon>Pentapetalae</taxon>
        <taxon>rosids</taxon>
        <taxon>malvids</taxon>
        <taxon>Malvales</taxon>
        <taxon>Malvaceae</taxon>
        <taxon>Malvoideae</taxon>
        <taxon>Gossypium</taxon>
    </lineage>
</organism>
<feature type="compositionally biased region" description="Low complexity" evidence="1">
    <location>
        <begin position="30"/>
        <end position="39"/>
    </location>
</feature>
<dbReference type="Proteomes" id="UP000032304">
    <property type="component" value="Chromosome 2"/>
</dbReference>
<reference evidence="2 3" key="1">
    <citation type="journal article" date="2012" name="Nature">
        <title>Repeated polyploidization of Gossypium genomes and the evolution of spinnable cotton fibres.</title>
        <authorList>
            <person name="Paterson A.H."/>
            <person name="Wendel J.F."/>
            <person name="Gundlach H."/>
            <person name="Guo H."/>
            <person name="Jenkins J."/>
            <person name="Jin D."/>
            <person name="Llewellyn D."/>
            <person name="Showmaker K.C."/>
            <person name="Shu S."/>
            <person name="Udall J."/>
            <person name="Yoo M.J."/>
            <person name="Byers R."/>
            <person name="Chen W."/>
            <person name="Doron-Faigenboim A."/>
            <person name="Duke M.V."/>
            <person name="Gong L."/>
            <person name="Grimwood J."/>
            <person name="Grover C."/>
            <person name="Grupp K."/>
            <person name="Hu G."/>
            <person name="Lee T.H."/>
            <person name="Li J."/>
            <person name="Lin L."/>
            <person name="Liu T."/>
            <person name="Marler B.S."/>
            <person name="Page J.T."/>
            <person name="Roberts A.W."/>
            <person name="Romanel E."/>
            <person name="Sanders W.S."/>
            <person name="Szadkowski E."/>
            <person name="Tan X."/>
            <person name="Tang H."/>
            <person name="Xu C."/>
            <person name="Wang J."/>
            <person name="Wang Z."/>
            <person name="Zhang D."/>
            <person name="Zhang L."/>
            <person name="Ashrafi H."/>
            <person name="Bedon F."/>
            <person name="Bowers J.E."/>
            <person name="Brubaker C.L."/>
            <person name="Chee P.W."/>
            <person name="Das S."/>
            <person name="Gingle A.R."/>
            <person name="Haigler C.H."/>
            <person name="Harker D."/>
            <person name="Hoffmann L.V."/>
            <person name="Hovav R."/>
            <person name="Jones D.C."/>
            <person name="Lemke C."/>
            <person name="Mansoor S."/>
            <person name="ur Rahman M."/>
            <person name="Rainville L.N."/>
            <person name="Rambani A."/>
            <person name="Reddy U.K."/>
            <person name="Rong J.K."/>
            <person name="Saranga Y."/>
            <person name="Scheffler B.E."/>
            <person name="Scheffler J.A."/>
            <person name="Stelly D.M."/>
            <person name="Triplett B.A."/>
            <person name="Van Deynze A."/>
            <person name="Vaslin M.F."/>
            <person name="Waghmare V.N."/>
            <person name="Walford S.A."/>
            <person name="Wright R.J."/>
            <person name="Zaki E.A."/>
            <person name="Zhang T."/>
            <person name="Dennis E.S."/>
            <person name="Mayer K.F."/>
            <person name="Peterson D.G."/>
            <person name="Rokhsar D.S."/>
            <person name="Wang X."/>
            <person name="Schmutz J."/>
        </authorList>
    </citation>
    <scope>NUCLEOTIDE SEQUENCE [LARGE SCALE GENOMIC DNA]</scope>
</reference>
<keyword evidence="3" id="KW-1185">Reference proteome</keyword>
<dbReference type="EMBL" id="CM001741">
    <property type="protein sequence ID" value="KJB15087.1"/>
    <property type="molecule type" value="Genomic_DNA"/>
</dbReference>
<accession>A0A0D2MBP8</accession>
<evidence type="ECO:0000313" key="3">
    <source>
        <dbReference type="Proteomes" id="UP000032304"/>
    </source>
</evidence>
<evidence type="ECO:0000256" key="1">
    <source>
        <dbReference type="SAM" id="MobiDB-lite"/>
    </source>
</evidence>